<comment type="similarity">
    <text evidence="2 6">Belongs to the NPY family.</text>
</comment>
<feature type="signal peptide" evidence="7">
    <location>
        <begin position="1"/>
        <end position="22"/>
    </location>
</feature>
<dbReference type="PROSITE" id="PS50276">
    <property type="entry name" value="PANCREATIC_HORMONE_2"/>
    <property type="match status" value="1"/>
</dbReference>
<dbReference type="AlphaFoldDB" id="A0AAW1ZJS2"/>
<keyword evidence="7" id="KW-0732">Signal</keyword>
<reference evidence="8 9" key="1">
    <citation type="submission" date="2024-05" db="EMBL/GenBank/DDBJ databases">
        <title>A high-quality chromosomal-level genome assembly of Topmouth culter (Culter alburnus).</title>
        <authorList>
            <person name="Zhao H."/>
        </authorList>
    </citation>
    <scope>NUCLEOTIDE SEQUENCE [LARGE SCALE GENOMIC DNA]</scope>
    <source>
        <strain evidence="8">CATC2023</strain>
        <tissue evidence="8">Muscle</tissue>
    </source>
</reference>
<keyword evidence="5" id="KW-0527">Neuropeptide</keyword>
<gene>
    <name evidence="8" type="ORF">ABG768_008445</name>
</gene>
<evidence type="ECO:0000256" key="6">
    <source>
        <dbReference type="RuleBase" id="RU000656"/>
    </source>
</evidence>
<keyword evidence="3" id="KW-0964">Secreted</keyword>
<dbReference type="GO" id="GO:0005615">
    <property type="term" value="C:extracellular space"/>
    <property type="evidence" value="ECO:0007669"/>
    <property type="project" value="TreeGrafter"/>
</dbReference>
<dbReference type="PROSITE" id="PS00265">
    <property type="entry name" value="PANCREATIC_HORMONE_1"/>
    <property type="match status" value="1"/>
</dbReference>
<name>A0AAW1ZJS2_CULAL</name>
<dbReference type="PANTHER" id="PTHR10533:SF12">
    <property type="match status" value="1"/>
</dbReference>
<dbReference type="GO" id="GO:0007631">
    <property type="term" value="P:feeding behavior"/>
    <property type="evidence" value="ECO:0007669"/>
    <property type="project" value="TreeGrafter"/>
</dbReference>
<keyword evidence="4" id="KW-0165">Cleavage on pair of basic residues</keyword>
<keyword evidence="9" id="KW-1185">Reference proteome</keyword>
<protein>
    <recommendedName>
        <fullName evidence="10">Neuropeptide Y</fullName>
    </recommendedName>
</protein>
<organism evidence="8 9">
    <name type="scientific">Culter alburnus</name>
    <name type="common">Topmouth culter</name>
    <dbReference type="NCBI Taxonomy" id="194366"/>
    <lineage>
        <taxon>Eukaryota</taxon>
        <taxon>Metazoa</taxon>
        <taxon>Chordata</taxon>
        <taxon>Craniata</taxon>
        <taxon>Vertebrata</taxon>
        <taxon>Euteleostomi</taxon>
        <taxon>Actinopterygii</taxon>
        <taxon>Neopterygii</taxon>
        <taxon>Teleostei</taxon>
        <taxon>Ostariophysi</taxon>
        <taxon>Cypriniformes</taxon>
        <taxon>Xenocyprididae</taxon>
        <taxon>Xenocypridinae</taxon>
        <taxon>Culter</taxon>
    </lineage>
</organism>
<evidence type="ECO:0000313" key="8">
    <source>
        <dbReference type="EMBL" id="KAK9960599.1"/>
    </source>
</evidence>
<evidence type="ECO:0000256" key="2">
    <source>
        <dbReference type="ARBA" id="ARBA00010022"/>
    </source>
</evidence>
<dbReference type="GO" id="GO:0031841">
    <property type="term" value="F:neuropeptide Y receptor binding"/>
    <property type="evidence" value="ECO:0007669"/>
    <property type="project" value="TreeGrafter"/>
</dbReference>
<dbReference type="PANTHER" id="PTHR10533">
    <property type="entry name" value="NEUROPEPTIDE Y/PANCREATIC HORMONE/PEPTIDE YY"/>
    <property type="match status" value="1"/>
</dbReference>
<dbReference type="PRINTS" id="PR00278">
    <property type="entry name" value="PANCHORMONE"/>
</dbReference>
<dbReference type="SMART" id="SM00309">
    <property type="entry name" value="PAH"/>
    <property type="match status" value="1"/>
</dbReference>
<dbReference type="GO" id="GO:0007218">
    <property type="term" value="P:neuropeptide signaling pathway"/>
    <property type="evidence" value="ECO:0007669"/>
    <property type="project" value="UniProtKB-KW"/>
</dbReference>
<dbReference type="Gene3D" id="6.10.250.900">
    <property type="match status" value="1"/>
</dbReference>
<evidence type="ECO:0000256" key="4">
    <source>
        <dbReference type="ARBA" id="ARBA00022685"/>
    </source>
</evidence>
<comment type="caution">
    <text evidence="8">The sequence shown here is derived from an EMBL/GenBank/DDBJ whole genome shotgun (WGS) entry which is preliminary data.</text>
</comment>
<comment type="subcellular location">
    <subcellularLocation>
        <location evidence="1">Secreted</location>
    </subcellularLocation>
</comment>
<sequence>MHSHQFMFMIIAVMWIVTVTDANPYTPDTDIPAEDMTKYYTALRHYIKLITRQRYGKRNSPEPMFQSLLLRETPGSIPELTYEEADTEHDSIRLEHCTFLFSWRLDMIFLLVVIHKKEFIKTKKRFYIISSLSFSCYTKLQRYCFLIVSFQIQGNASFEIFVTHQTMSAMTREWQCAALNH</sequence>
<evidence type="ECO:0000256" key="5">
    <source>
        <dbReference type="ARBA" id="ARBA00023320"/>
    </source>
</evidence>
<dbReference type="InterPro" id="IPR001955">
    <property type="entry name" value="Pancreatic_hormone-like"/>
</dbReference>
<accession>A0AAW1ZJS2</accession>
<dbReference type="GO" id="GO:0005184">
    <property type="term" value="F:neuropeptide hormone activity"/>
    <property type="evidence" value="ECO:0007669"/>
    <property type="project" value="TreeGrafter"/>
</dbReference>
<evidence type="ECO:0000313" key="9">
    <source>
        <dbReference type="Proteomes" id="UP001479290"/>
    </source>
</evidence>
<dbReference type="InterPro" id="IPR020392">
    <property type="entry name" value="Pancreatic_hormone-like_CS"/>
</dbReference>
<evidence type="ECO:0000256" key="7">
    <source>
        <dbReference type="SAM" id="SignalP"/>
    </source>
</evidence>
<proteinExistence type="inferred from homology"/>
<feature type="chain" id="PRO_5043788857" description="Neuropeptide Y" evidence="7">
    <location>
        <begin position="23"/>
        <end position="181"/>
    </location>
</feature>
<dbReference type="EMBL" id="JAWDJR010000016">
    <property type="protein sequence ID" value="KAK9960599.1"/>
    <property type="molecule type" value="Genomic_DNA"/>
</dbReference>
<evidence type="ECO:0000256" key="3">
    <source>
        <dbReference type="ARBA" id="ARBA00022525"/>
    </source>
</evidence>
<dbReference type="Proteomes" id="UP001479290">
    <property type="component" value="Unassembled WGS sequence"/>
</dbReference>
<evidence type="ECO:0000256" key="1">
    <source>
        <dbReference type="ARBA" id="ARBA00004613"/>
    </source>
</evidence>
<dbReference type="Pfam" id="PF00159">
    <property type="entry name" value="Hormone_3"/>
    <property type="match status" value="1"/>
</dbReference>
<evidence type="ECO:0008006" key="10">
    <source>
        <dbReference type="Google" id="ProtNLM"/>
    </source>
</evidence>
<dbReference type="CDD" id="cd00126">
    <property type="entry name" value="PAH"/>
    <property type="match status" value="1"/>
</dbReference>